<dbReference type="SMART" id="SM00532">
    <property type="entry name" value="LIGANc"/>
    <property type="match status" value="1"/>
</dbReference>
<dbReference type="RefSeq" id="WP_058522295.1">
    <property type="nucleotide sequence ID" value="NZ_CAAAHV010000034.1"/>
</dbReference>
<dbReference type="EMBL" id="UGNW01000001">
    <property type="protein sequence ID" value="STX32266.1"/>
    <property type="molecule type" value="Genomic_DNA"/>
</dbReference>
<dbReference type="CDD" id="cd00114">
    <property type="entry name" value="LIGANc"/>
    <property type="match status" value="1"/>
</dbReference>
<reference evidence="18 20" key="2">
    <citation type="submission" date="2018-06" db="EMBL/GenBank/DDBJ databases">
        <authorList>
            <consortium name="Pathogen Informatics"/>
            <person name="Doyle S."/>
        </authorList>
    </citation>
    <scope>NUCLEOTIDE SEQUENCE [LARGE SCALE GENOMIC DNA]</scope>
    <source>
        <strain evidence="18 20">NCTC12437</strain>
    </source>
</reference>
<dbReference type="Gene3D" id="3.30.470.30">
    <property type="entry name" value="DNA ligase/mRNA capping enzyme"/>
    <property type="match status" value="1"/>
</dbReference>
<evidence type="ECO:0000256" key="3">
    <source>
        <dbReference type="ARBA" id="ARBA00013308"/>
    </source>
</evidence>
<dbReference type="SUPFAM" id="SSF56091">
    <property type="entry name" value="DNA ligase/mRNA capping enzyme, catalytic domain"/>
    <property type="match status" value="1"/>
</dbReference>
<dbReference type="PANTHER" id="PTHR23389">
    <property type="entry name" value="CHROMOSOME TRANSMISSION FIDELITY FACTOR 18"/>
    <property type="match status" value="1"/>
</dbReference>
<evidence type="ECO:0000256" key="13">
    <source>
        <dbReference type="ARBA" id="ARBA00060881"/>
    </source>
</evidence>
<proteinExistence type="inferred from homology"/>
<dbReference type="InterPro" id="IPR033136">
    <property type="entry name" value="DNA_ligase_CS"/>
</dbReference>
<dbReference type="Gene3D" id="2.40.50.140">
    <property type="entry name" value="Nucleic acid-binding proteins"/>
    <property type="match status" value="1"/>
</dbReference>
<protein>
    <recommendedName>
        <fullName evidence="3 14">DNA ligase</fullName>
        <ecNumber evidence="2 14">6.5.1.2</ecNumber>
    </recommendedName>
    <alternativeName>
        <fullName evidence="14">Polydeoxyribonucleotide synthase [NAD(+)]</fullName>
    </alternativeName>
</protein>
<evidence type="ECO:0000256" key="10">
    <source>
        <dbReference type="ARBA" id="ARBA00023027"/>
    </source>
</evidence>
<dbReference type="EMBL" id="LNXT01000001">
    <property type="protein sequence ID" value="KTC76110.1"/>
    <property type="molecule type" value="Genomic_DNA"/>
</dbReference>
<evidence type="ECO:0000313" key="17">
    <source>
        <dbReference type="EMBL" id="KTC76110.1"/>
    </source>
</evidence>
<gene>
    <name evidence="18" type="primary">lig</name>
    <name evidence="14" type="synonym">ligA</name>
    <name evidence="17" type="ORF">Lbir_0179</name>
    <name evidence="18" type="ORF">NCTC12437_02047</name>
</gene>
<comment type="similarity">
    <text evidence="13 14">Belongs to the NAD-dependent DNA ligase family. LigA subfamily.</text>
</comment>
<dbReference type="InterPro" id="IPR012340">
    <property type="entry name" value="NA-bd_OB-fold"/>
</dbReference>
<dbReference type="Gene3D" id="3.40.50.10190">
    <property type="entry name" value="BRCT domain"/>
    <property type="match status" value="1"/>
</dbReference>
<dbReference type="InterPro" id="IPR001679">
    <property type="entry name" value="DNA_ligase"/>
</dbReference>
<keyword evidence="5 14" id="KW-0235">DNA replication</keyword>
<dbReference type="NCBIfam" id="TIGR00575">
    <property type="entry name" value="dnlj"/>
    <property type="match status" value="1"/>
</dbReference>
<dbReference type="PROSITE" id="PS50172">
    <property type="entry name" value="BRCT"/>
    <property type="match status" value="1"/>
</dbReference>
<dbReference type="InterPro" id="IPR010994">
    <property type="entry name" value="RuvA_2-like"/>
</dbReference>
<dbReference type="AlphaFoldDB" id="A0A378IBI1"/>
<sequence>MSLEEVRKRLSSLCEKIRLYDYQYYVLDNPTVPDIEYDRCFRELQALESEYPQLITADSPTQRVSGNAAQVFAPVTHRKPMLSLSNVFSAEELQAFIKRVADNLDSPEEKLVFSCEPKLDGLAVSLTYENGILATAATRGDGGVGENITGNIKTIAAVPLRLMLENPPSLIEIRGEVYMPKAGFEALNRRAMESGEKTYVNPRNAAAGSLRQLNPQITASRPLAIFCYGIGAYEGIELPDSHYQQLQLLREWGFRVSSENRQVQGFDGCFAYYQEMQARRESLPFEIDGVVYKLDSIALQNELGFVARAPRFACAHKYPASEEMTEILAVDFQVGRTGALTPVARLKPVFVGGVTVSNATLHNMDEIRRKGILIGDTVIVRRAGDVIPEVVAVVLEKRPDSAHEIILPSNCPVCDAEVVHEEGEAVARCMGGLFCHAQLKGMIWHFASRRAMAIEGLGDVLIEQLVNQELVKDVADLYGLSLEQLIALPRMGRKSAENLLNAIDRSKNTTFKRFLYALGIREVGEVSAGVLANHFKDLLELKNASAEQLMELKDIGPVASHYIVHFFSQDHNCEVINKLILYGIHWPEVEKEQIDTDNPFYNKTLVLTGTLKTMGRDVAKAKLEALGAKVAGSVSSKTDFLIAGSEAGSKLEKAHKLKVKVLEEEEFLQMLSQ</sequence>
<dbReference type="Proteomes" id="UP000054735">
    <property type="component" value="Unassembled WGS sequence"/>
</dbReference>
<dbReference type="FunFam" id="3.30.470.30:FF:000001">
    <property type="entry name" value="DNA ligase"/>
    <property type="match status" value="1"/>
</dbReference>
<dbReference type="EC" id="6.5.1.2" evidence="2 14"/>
<dbReference type="FunFam" id="1.10.287.610:FF:000002">
    <property type="entry name" value="DNA ligase"/>
    <property type="match status" value="1"/>
</dbReference>
<evidence type="ECO:0000313" key="20">
    <source>
        <dbReference type="Proteomes" id="UP000255066"/>
    </source>
</evidence>
<reference evidence="17 19" key="1">
    <citation type="submission" date="2015-11" db="EMBL/GenBank/DDBJ databases">
        <title>Genomic analysis of 38 Legionella species identifies large and diverse effector repertoires.</title>
        <authorList>
            <person name="Burstein D."/>
            <person name="Amaro F."/>
            <person name="Zusman T."/>
            <person name="Lifshitz Z."/>
            <person name="Cohen O."/>
            <person name="Gilbert J.A."/>
            <person name="Pupko T."/>
            <person name="Shuman H.A."/>
            <person name="Segal G."/>
        </authorList>
    </citation>
    <scope>NUCLEOTIDE SEQUENCE [LARGE SCALE GENOMIC DNA]</scope>
    <source>
        <strain evidence="17 19">CDC#1407-AL-14</strain>
    </source>
</reference>
<evidence type="ECO:0000256" key="2">
    <source>
        <dbReference type="ARBA" id="ARBA00012722"/>
    </source>
</evidence>
<dbReference type="PROSITE" id="PS01055">
    <property type="entry name" value="DNA_LIGASE_N1"/>
    <property type="match status" value="1"/>
</dbReference>
<accession>A0A378IBI1</accession>
<feature type="active site" description="N6-AMP-lysine intermediate" evidence="14">
    <location>
        <position position="118"/>
    </location>
</feature>
<evidence type="ECO:0000256" key="9">
    <source>
        <dbReference type="ARBA" id="ARBA00022842"/>
    </source>
</evidence>
<feature type="binding site" evidence="14">
    <location>
        <position position="414"/>
    </location>
    <ligand>
        <name>Zn(2+)</name>
        <dbReference type="ChEBI" id="CHEBI:29105"/>
    </ligand>
</feature>
<keyword evidence="19" id="KW-1185">Reference proteome</keyword>
<evidence type="ECO:0000256" key="12">
    <source>
        <dbReference type="ARBA" id="ARBA00034005"/>
    </source>
</evidence>
<dbReference type="Pfam" id="PF01653">
    <property type="entry name" value="DNA_ligase_aden"/>
    <property type="match status" value="1"/>
</dbReference>
<dbReference type="GO" id="GO:0046872">
    <property type="term" value="F:metal ion binding"/>
    <property type="evidence" value="ECO:0007669"/>
    <property type="project" value="UniProtKB-KW"/>
</dbReference>
<dbReference type="SMART" id="SM00292">
    <property type="entry name" value="BRCT"/>
    <property type="match status" value="1"/>
</dbReference>
<keyword evidence="4 14" id="KW-0436">Ligase</keyword>
<dbReference type="InterPro" id="IPR003583">
    <property type="entry name" value="Hlx-hairpin-Hlx_DNA-bd_motif"/>
</dbReference>
<keyword evidence="10 14" id="KW-0520">NAD</keyword>
<dbReference type="HAMAP" id="MF_01588">
    <property type="entry name" value="DNA_ligase_A"/>
    <property type="match status" value="1"/>
</dbReference>
<dbReference type="GO" id="GO:0006281">
    <property type="term" value="P:DNA repair"/>
    <property type="evidence" value="ECO:0007669"/>
    <property type="project" value="UniProtKB-KW"/>
</dbReference>
<dbReference type="InterPro" id="IPR036420">
    <property type="entry name" value="BRCT_dom_sf"/>
</dbReference>
<feature type="binding site" evidence="14">
    <location>
        <begin position="83"/>
        <end position="84"/>
    </location>
    <ligand>
        <name>NAD(+)</name>
        <dbReference type="ChEBI" id="CHEBI:57540"/>
    </ligand>
</feature>
<dbReference type="CDD" id="cd17748">
    <property type="entry name" value="BRCT_DNA_ligase_like"/>
    <property type="match status" value="1"/>
</dbReference>
<dbReference type="NCBIfam" id="NF005932">
    <property type="entry name" value="PRK07956.1"/>
    <property type="match status" value="1"/>
</dbReference>
<keyword evidence="6 14" id="KW-0479">Metal-binding</keyword>
<evidence type="ECO:0000256" key="1">
    <source>
        <dbReference type="ARBA" id="ARBA00004067"/>
    </source>
</evidence>
<evidence type="ECO:0000256" key="7">
    <source>
        <dbReference type="ARBA" id="ARBA00022763"/>
    </source>
</evidence>
<dbReference type="InterPro" id="IPR013840">
    <property type="entry name" value="DNAligase_N"/>
</dbReference>
<dbReference type="Gene3D" id="1.10.287.610">
    <property type="entry name" value="Helix hairpin bin"/>
    <property type="match status" value="1"/>
</dbReference>
<dbReference type="InterPro" id="IPR018239">
    <property type="entry name" value="DNA_ligase_AS"/>
</dbReference>
<feature type="binding site" evidence="14">
    <location>
        <position position="411"/>
    </location>
    <ligand>
        <name>Zn(2+)</name>
        <dbReference type="ChEBI" id="CHEBI:29105"/>
    </ligand>
</feature>
<dbReference type="PIRSF" id="PIRSF001604">
    <property type="entry name" value="LigA"/>
    <property type="match status" value="1"/>
</dbReference>
<evidence type="ECO:0000256" key="8">
    <source>
        <dbReference type="ARBA" id="ARBA00022833"/>
    </source>
</evidence>
<dbReference type="Pfam" id="PF14520">
    <property type="entry name" value="HHH_5"/>
    <property type="match status" value="1"/>
</dbReference>
<dbReference type="PROSITE" id="PS01056">
    <property type="entry name" value="DNA_LIGASE_N2"/>
    <property type="match status" value="1"/>
</dbReference>
<dbReference type="SMART" id="SM00278">
    <property type="entry name" value="HhH1"/>
    <property type="match status" value="3"/>
</dbReference>
<evidence type="ECO:0000256" key="5">
    <source>
        <dbReference type="ARBA" id="ARBA00022705"/>
    </source>
</evidence>
<evidence type="ECO:0000313" key="18">
    <source>
        <dbReference type="EMBL" id="STX32266.1"/>
    </source>
</evidence>
<dbReference type="SUPFAM" id="SSF47781">
    <property type="entry name" value="RuvA domain 2-like"/>
    <property type="match status" value="1"/>
</dbReference>
<feature type="binding site" evidence="14">
    <location>
        <begin position="34"/>
        <end position="38"/>
    </location>
    <ligand>
        <name>NAD(+)</name>
        <dbReference type="ChEBI" id="CHEBI:57540"/>
    </ligand>
</feature>
<evidence type="ECO:0000256" key="15">
    <source>
        <dbReference type="RuleBase" id="RU000618"/>
    </source>
</evidence>
<comment type="cofactor">
    <cofactor evidence="14">
        <name>Mg(2+)</name>
        <dbReference type="ChEBI" id="CHEBI:18420"/>
    </cofactor>
    <cofactor evidence="14">
        <name>Mn(2+)</name>
        <dbReference type="ChEBI" id="CHEBI:29035"/>
    </cofactor>
</comment>
<keyword evidence="11 14" id="KW-0234">DNA repair</keyword>
<dbReference type="Pfam" id="PF12826">
    <property type="entry name" value="HHH_2"/>
    <property type="match status" value="1"/>
</dbReference>
<evidence type="ECO:0000259" key="16">
    <source>
        <dbReference type="PROSITE" id="PS50172"/>
    </source>
</evidence>
<dbReference type="FunFam" id="1.10.150.20:FF:000006">
    <property type="entry name" value="DNA ligase"/>
    <property type="match status" value="1"/>
</dbReference>
<keyword evidence="7 14" id="KW-0227">DNA damage</keyword>
<name>A0A378IBI1_9GAMM</name>
<comment type="function">
    <text evidence="1 14">DNA ligase that catalyzes the formation of phosphodiester linkages between 5'-phosphoryl and 3'-hydroxyl groups in double-stranded DNA using NAD as a coenzyme and as the energy source for the reaction. It is essential for DNA replication and repair of damaged DNA.</text>
</comment>
<keyword evidence="8 14" id="KW-0862">Zinc</keyword>
<dbReference type="SUPFAM" id="SSF50249">
    <property type="entry name" value="Nucleic acid-binding proteins"/>
    <property type="match status" value="1"/>
</dbReference>
<dbReference type="Gene3D" id="1.10.150.20">
    <property type="entry name" value="5' to 3' exonuclease, C-terminal subdomain"/>
    <property type="match status" value="2"/>
</dbReference>
<dbReference type="Proteomes" id="UP000255066">
    <property type="component" value="Unassembled WGS sequence"/>
</dbReference>
<feature type="binding site" evidence="14">
    <location>
        <position position="116"/>
    </location>
    <ligand>
        <name>NAD(+)</name>
        <dbReference type="ChEBI" id="CHEBI:57540"/>
    </ligand>
</feature>
<evidence type="ECO:0000256" key="11">
    <source>
        <dbReference type="ARBA" id="ARBA00023204"/>
    </source>
</evidence>
<dbReference type="InterPro" id="IPR001357">
    <property type="entry name" value="BRCT_dom"/>
</dbReference>
<dbReference type="GO" id="GO:0003677">
    <property type="term" value="F:DNA binding"/>
    <property type="evidence" value="ECO:0007669"/>
    <property type="project" value="InterPro"/>
</dbReference>
<comment type="caution">
    <text evidence="14">Lacks conserved residue(s) required for the propagation of feature annotation.</text>
</comment>
<feature type="binding site" evidence="14">
    <location>
        <position position="139"/>
    </location>
    <ligand>
        <name>NAD(+)</name>
        <dbReference type="ChEBI" id="CHEBI:57540"/>
    </ligand>
</feature>
<dbReference type="GO" id="GO:0005829">
    <property type="term" value="C:cytosol"/>
    <property type="evidence" value="ECO:0007669"/>
    <property type="project" value="TreeGrafter"/>
</dbReference>
<dbReference type="Gene3D" id="6.20.10.30">
    <property type="match status" value="1"/>
</dbReference>
<dbReference type="Pfam" id="PF03120">
    <property type="entry name" value="OB_DNA_ligase"/>
    <property type="match status" value="1"/>
</dbReference>
<dbReference type="OrthoDB" id="9759736at2"/>
<dbReference type="InterPro" id="IPR013839">
    <property type="entry name" value="DNAligase_adenylation"/>
</dbReference>
<comment type="catalytic activity">
    <reaction evidence="12 14 15">
        <text>NAD(+) + (deoxyribonucleotide)n-3'-hydroxyl + 5'-phospho-(deoxyribonucleotide)m = (deoxyribonucleotide)n+m + AMP + beta-nicotinamide D-nucleotide.</text>
        <dbReference type="EC" id="6.5.1.2"/>
    </reaction>
</comment>
<dbReference type="FunFam" id="1.10.150.20:FF:000007">
    <property type="entry name" value="DNA ligase"/>
    <property type="match status" value="1"/>
</dbReference>
<dbReference type="InterPro" id="IPR041663">
    <property type="entry name" value="DisA/LigA_HHH"/>
</dbReference>
<evidence type="ECO:0000256" key="6">
    <source>
        <dbReference type="ARBA" id="ARBA00022723"/>
    </source>
</evidence>
<dbReference type="Pfam" id="PF00533">
    <property type="entry name" value="BRCT"/>
    <property type="match status" value="1"/>
</dbReference>
<dbReference type="GO" id="GO:0003911">
    <property type="term" value="F:DNA ligase (NAD+) activity"/>
    <property type="evidence" value="ECO:0007669"/>
    <property type="project" value="UniProtKB-UniRule"/>
</dbReference>
<keyword evidence="14" id="KW-0464">Manganese</keyword>
<evidence type="ECO:0000256" key="4">
    <source>
        <dbReference type="ARBA" id="ARBA00022598"/>
    </source>
</evidence>
<organism evidence="18 20">
    <name type="scientific">Legionella birminghamensis</name>
    <dbReference type="NCBI Taxonomy" id="28083"/>
    <lineage>
        <taxon>Bacteria</taxon>
        <taxon>Pseudomonadati</taxon>
        <taxon>Pseudomonadota</taxon>
        <taxon>Gammaproteobacteria</taxon>
        <taxon>Legionellales</taxon>
        <taxon>Legionellaceae</taxon>
        <taxon>Legionella</taxon>
    </lineage>
</organism>
<feature type="binding site" evidence="14">
    <location>
        <position position="435"/>
    </location>
    <ligand>
        <name>Zn(2+)</name>
        <dbReference type="ChEBI" id="CHEBI:29105"/>
    </ligand>
</feature>
<keyword evidence="9 14" id="KW-0460">Magnesium</keyword>
<dbReference type="Pfam" id="PF03119">
    <property type="entry name" value="DNA_ligase_ZBD"/>
    <property type="match status" value="1"/>
</dbReference>
<evidence type="ECO:0000313" key="19">
    <source>
        <dbReference type="Proteomes" id="UP000054735"/>
    </source>
</evidence>
<dbReference type="InterPro" id="IPR004149">
    <property type="entry name" value="Znf_DNAligase_C4"/>
</dbReference>
<dbReference type="STRING" id="28083.Lbir_0179"/>
<feature type="binding site" evidence="14">
    <location>
        <position position="176"/>
    </location>
    <ligand>
        <name>NAD(+)</name>
        <dbReference type="ChEBI" id="CHEBI:57540"/>
    </ligand>
</feature>
<dbReference type="GO" id="GO:0006260">
    <property type="term" value="P:DNA replication"/>
    <property type="evidence" value="ECO:0007669"/>
    <property type="project" value="UniProtKB-KW"/>
</dbReference>
<dbReference type="FunFam" id="2.40.50.140:FF:000012">
    <property type="entry name" value="DNA ligase"/>
    <property type="match status" value="1"/>
</dbReference>
<evidence type="ECO:0000256" key="14">
    <source>
        <dbReference type="HAMAP-Rule" id="MF_01588"/>
    </source>
</evidence>
<feature type="domain" description="BRCT" evidence="16">
    <location>
        <begin position="595"/>
        <end position="673"/>
    </location>
</feature>
<dbReference type="SUPFAM" id="SSF52113">
    <property type="entry name" value="BRCT domain"/>
    <property type="match status" value="1"/>
</dbReference>
<dbReference type="PANTHER" id="PTHR23389:SF9">
    <property type="entry name" value="DNA LIGASE"/>
    <property type="match status" value="1"/>
</dbReference>
<feature type="binding site" evidence="14">
    <location>
        <position position="293"/>
    </location>
    <ligand>
        <name>NAD(+)</name>
        <dbReference type="ChEBI" id="CHEBI:57540"/>
    </ligand>
</feature>
<feature type="binding site" evidence="14">
    <location>
        <position position="317"/>
    </location>
    <ligand>
        <name>NAD(+)</name>
        <dbReference type="ChEBI" id="CHEBI:57540"/>
    </ligand>
</feature>
<dbReference type="InterPro" id="IPR004150">
    <property type="entry name" value="NAD_DNA_ligase_OB"/>
</dbReference>